<dbReference type="EMBL" id="BSYO01000001">
    <property type="protein sequence ID" value="GMH00031.1"/>
    <property type="molecule type" value="Genomic_DNA"/>
</dbReference>
<name>A0AAD3P5T4_NEPGR</name>
<reference evidence="1" key="1">
    <citation type="submission" date="2023-05" db="EMBL/GenBank/DDBJ databases">
        <title>Nepenthes gracilis genome sequencing.</title>
        <authorList>
            <person name="Fukushima K."/>
        </authorList>
    </citation>
    <scope>NUCLEOTIDE SEQUENCE</scope>
    <source>
        <strain evidence="1">SING2019-196</strain>
    </source>
</reference>
<protein>
    <submittedName>
        <fullName evidence="1">Uncharacterized protein</fullName>
    </submittedName>
</protein>
<accession>A0AAD3P5T4</accession>
<keyword evidence="2" id="KW-1185">Reference proteome</keyword>
<evidence type="ECO:0000313" key="1">
    <source>
        <dbReference type="EMBL" id="GMH00031.1"/>
    </source>
</evidence>
<proteinExistence type="predicted"/>
<dbReference type="Proteomes" id="UP001279734">
    <property type="component" value="Unassembled WGS sequence"/>
</dbReference>
<gene>
    <name evidence="1" type="ORF">Nepgr_001870</name>
</gene>
<comment type="caution">
    <text evidence="1">The sequence shown here is derived from an EMBL/GenBank/DDBJ whole genome shotgun (WGS) entry which is preliminary data.</text>
</comment>
<dbReference type="AlphaFoldDB" id="A0AAD3P5T4"/>
<organism evidence="1 2">
    <name type="scientific">Nepenthes gracilis</name>
    <name type="common">Slender pitcher plant</name>
    <dbReference type="NCBI Taxonomy" id="150966"/>
    <lineage>
        <taxon>Eukaryota</taxon>
        <taxon>Viridiplantae</taxon>
        <taxon>Streptophyta</taxon>
        <taxon>Embryophyta</taxon>
        <taxon>Tracheophyta</taxon>
        <taxon>Spermatophyta</taxon>
        <taxon>Magnoliopsida</taxon>
        <taxon>eudicotyledons</taxon>
        <taxon>Gunneridae</taxon>
        <taxon>Pentapetalae</taxon>
        <taxon>Caryophyllales</taxon>
        <taxon>Nepenthaceae</taxon>
        <taxon>Nepenthes</taxon>
    </lineage>
</organism>
<evidence type="ECO:0000313" key="2">
    <source>
        <dbReference type="Proteomes" id="UP001279734"/>
    </source>
</evidence>
<sequence length="83" mass="9433">MYQFLISHLDPQQSYKVKLALRNMVPIPSPVNVFHQILLQLQVQGSKNLAPTALHAFRILEPLLNTADPTFNFKKPMIILLAP</sequence>